<reference evidence="1" key="1">
    <citation type="submission" date="2020-05" db="EMBL/GenBank/DDBJ databases">
        <title>Mycena genomes resolve the evolution of fungal bioluminescence.</title>
        <authorList>
            <person name="Tsai I.J."/>
        </authorList>
    </citation>
    <scope>NUCLEOTIDE SEQUENCE</scope>
    <source>
        <strain evidence="1">160909Yilan</strain>
    </source>
</reference>
<name>A0A8H7DLZ1_9AGAR</name>
<keyword evidence="2" id="KW-1185">Reference proteome</keyword>
<dbReference type="EMBL" id="JACAZH010000001">
    <property type="protein sequence ID" value="KAF7378387.1"/>
    <property type="molecule type" value="Genomic_DNA"/>
</dbReference>
<evidence type="ECO:0000313" key="1">
    <source>
        <dbReference type="EMBL" id="KAF7378387.1"/>
    </source>
</evidence>
<organism evidence="1 2">
    <name type="scientific">Mycena sanguinolenta</name>
    <dbReference type="NCBI Taxonomy" id="230812"/>
    <lineage>
        <taxon>Eukaryota</taxon>
        <taxon>Fungi</taxon>
        <taxon>Dikarya</taxon>
        <taxon>Basidiomycota</taxon>
        <taxon>Agaricomycotina</taxon>
        <taxon>Agaricomycetes</taxon>
        <taxon>Agaricomycetidae</taxon>
        <taxon>Agaricales</taxon>
        <taxon>Marasmiineae</taxon>
        <taxon>Mycenaceae</taxon>
        <taxon>Mycena</taxon>
    </lineage>
</organism>
<proteinExistence type="predicted"/>
<evidence type="ECO:0000313" key="2">
    <source>
        <dbReference type="Proteomes" id="UP000623467"/>
    </source>
</evidence>
<gene>
    <name evidence="1" type="ORF">MSAN_00265200</name>
</gene>
<dbReference type="AlphaFoldDB" id="A0A8H7DLZ1"/>
<dbReference type="OrthoDB" id="2745898at2759"/>
<protein>
    <submittedName>
        <fullName evidence="1">Uncharacterized protein</fullName>
    </submittedName>
</protein>
<dbReference type="Proteomes" id="UP000623467">
    <property type="component" value="Unassembled WGS sequence"/>
</dbReference>
<sequence length="290" mass="32338">MAKKSELSSNPSLIVFLSSESLLCVGLARLGDVPSFVVTMVLKRCEQVCLSEIDIVMGGEADESARTPSRSIFHLDVYDRTDTIVSFLTLPRQLCNLASITYLSTGPYEASPSHHSFLAACAPTLEILEIILGGSFALPALPCLWHLELRAHGDITITPAALPSCVSAALRATPNLKKLTVAIEERSTAHAFTWGILDRTRAPEWSLLDHRLWEMHTQERSNNAHGNVPKLVDVHFSLRYGRDNPERYASFVADVKTRLPRVLEAGFLTFSHRESVFRIPFMLRFSENYD</sequence>
<accession>A0A8H7DLZ1</accession>
<comment type="caution">
    <text evidence="1">The sequence shown here is derived from an EMBL/GenBank/DDBJ whole genome shotgun (WGS) entry which is preliminary data.</text>
</comment>